<sequence length="289" mass="30843">MASLKPYLQLTRPANLVTAVADILAGMAIAGFLFAQSTPYWLLLATLGLYGGGVVLNDVFDAELDAIERPERPIPSGQVPRRSAALLGWSLLLVGVLAASLHSPLSAGLALAVALLAVLYDRFAKHHRVLGPVVMGTCRGGNLLLGMSAVPESLGRWGWLALVPIVYIGAITLISQDEVHGGKRRTLYFAWVLYGLVHLVQLVVSFQKGNLLLALPLILAHAILVGRPLWRAVQNPVGPQIGKAVKAGVLALIVMNAAWCMVFGYGYLTLVVVLLLPLSILLARIFAVT</sequence>
<dbReference type="PANTHER" id="PTHR42723:SF1">
    <property type="entry name" value="CHLOROPHYLL SYNTHASE, CHLOROPLASTIC"/>
    <property type="match status" value="1"/>
</dbReference>
<feature type="transmembrane region" description="Helical" evidence="6">
    <location>
        <begin position="12"/>
        <end position="34"/>
    </location>
</feature>
<comment type="subcellular location">
    <subcellularLocation>
        <location evidence="1">Membrane</location>
        <topology evidence="1">Multi-pass membrane protein</topology>
    </subcellularLocation>
</comment>
<evidence type="ECO:0000313" key="8">
    <source>
        <dbReference type="Proteomes" id="UP000557307"/>
    </source>
</evidence>
<dbReference type="CDD" id="cd13964">
    <property type="entry name" value="PT_UbiA_1"/>
    <property type="match status" value="1"/>
</dbReference>
<feature type="transmembrane region" description="Helical" evidence="6">
    <location>
        <begin position="265"/>
        <end position="287"/>
    </location>
</feature>
<keyword evidence="7" id="KW-0808">Transferase</keyword>
<evidence type="ECO:0000313" key="7">
    <source>
        <dbReference type="EMBL" id="MBB5283694.1"/>
    </source>
</evidence>
<evidence type="ECO:0000256" key="3">
    <source>
        <dbReference type="ARBA" id="ARBA00022692"/>
    </source>
</evidence>
<dbReference type="AlphaFoldDB" id="A0A840TJU5"/>
<dbReference type="EC" id="2.5.1.39" evidence="7"/>
<dbReference type="Proteomes" id="UP000557307">
    <property type="component" value="Unassembled WGS sequence"/>
</dbReference>
<evidence type="ECO:0000256" key="2">
    <source>
        <dbReference type="ARBA" id="ARBA00022475"/>
    </source>
</evidence>
<dbReference type="GO" id="GO:0016020">
    <property type="term" value="C:membrane"/>
    <property type="evidence" value="ECO:0007669"/>
    <property type="project" value="UniProtKB-SubCell"/>
</dbReference>
<dbReference type="RefSeq" id="WP_184173304.1">
    <property type="nucleotide sequence ID" value="NZ_JACHGF010000002.1"/>
</dbReference>
<dbReference type="Gene3D" id="1.10.357.140">
    <property type="entry name" value="UbiA prenyltransferase"/>
    <property type="match status" value="1"/>
</dbReference>
<feature type="transmembrane region" description="Helical" evidence="6">
    <location>
        <begin position="210"/>
        <end position="229"/>
    </location>
</feature>
<keyword evidence="4 6" id="KW-1133">Transmembrane helix</keyword>
<protein>
    <submittedName>
        <fullName evidence="7">4-hydroxybenzoate polyprenyltransferase</fullName>
        <ecNumber evidence="7">2.5.1.39</ecNumber>
    </submittedName>
</protein>
<accession>A0A840TJU5</accession>
<evidence type="ECO:0000256" key="5">
    <source>
        <dbReference type="ARBA" id="ARBA00023136"/>
    </source>
</evidence>
<keyword evidence="5 6" id="KW-0472">Membrane</keyword>
<dbReference type="InterPro" id="IPR050475">
    <property type="entry name" value="Prenyltransferase_related"/>
</dbReference>
<dbReference type="NCBIfam" id="NF035940">
    <property type="entry name" value="prenyl_rel_EboC"/>
    <property type="match status" value="1"/>
</dbReference>
<feature type="transmembrane region" description="Helical" evidence="6">
    <location>
        <begin position="156"/>
        <end position="174"/>
    </location>
</feature>
<dbReference type="PANTHER" id="PTHR42723">
    <property type="entry name" value="CHLOROPHYLL SYNTHASE"/>
    <property type="match status" value="1"/>
</dbReference>
<evidence type="ECO:0000256" key="6">
    <source>
        <dbReference type="SAM" id="Phobius"/>
    </source>
</evidence>
<dbReference type="InterPro" id="IPR044878">
    <property type="entry name" value="UbiA_sf"/>
</dbReference>
<dbReference type="GO" id="GO:0008412">
    <property type="term" value="F:4-hydroxybenzoate polyprenyltransferase activity"/>
    <property type="evidence" value="ECO:0007669"/>
    <property type="project" value="UniProtKB-EC"/>
</dbReference>
<dbReference type="Pfam" id="PF01040">
    <property type="entry name" value="UbiA"/>
    <property type="match status" value="1"/>
</dbReference>
<proteinExistence type="predicted"/>
<gene>
    <name evidence="7" type="ORF">HNQ92_001820</name>
</gene>
<evidence type="ECO:0000256" key="4">
    <source>
        <dbReference type="ARBA" id="ARBA00022989"/>
    </source>
</evidence>
<feature type="transmembrane region" description="Helical" evidence="6">
    <location>
        <begin position="186"/>
        <end position="204"/>
    </location>
</feature>
<dbReference type="InterPro" id="IPR000537">
    <property type="entry name" value="UbiA_prenyltransferase"/>
</dbReference>
<evidence type="ECO:0000256" key="1">
    <source>
        <dbReference type="ARBA" id="ARBA00004141"/>
    </source>
</evidence>
<keyword evidence="2" id="KW-1003">Cell membrane</keyword>
<keyword evidence="8" id="KW-1185">Reference proteome</keyword>
<name>A0A840TJU5_9BACT</name>
<organism evidence="7 8">
    <name type="scientific">Rhabdobacter roseus</name>
    <dbReference type="NCBI Taxonomy" id="1655419"/>
    <lineage>
        <taxon>Bacteria</taxon>
        <taxon>Pseudomonadati</taxon>
        <taxon>Bacteroidota</taxon>
        <taxon>Cytophagia</taxon>
        <taxon>Cytophagales</taxon>
        <taxon>Cytophagaceae</taxon>
        <taxon>Rhabdobacter</taxon>
    </lineage>
</organism>
<keyword evidence="3 6" id="KW-0812">Transmembrane</keyword>
<dbReference type="EMBL" id="JACHGF010000002">
    <property type="protein sequence ID" value="MBB5283694.1"/>
    <property type="molecule type" value="Genomic_DNA"/>
</dbReference>
<feature type="transmembrane region" description="Helical" evidence="6">
    <location>
        <begin position="105"/>
        <end position="123"/>
    </location>
</feature>
<comment type="caution">
    <text evidence="7">The sequence shown here is derived from an EMBL/GenBank/DDBJ whole genome shotgun (WGS) entry which is preliminary data.</text>
</comment>
<reference evidence="7 8" key="1">
    <citation type="submission" date="2020-08" db="EMBL/GenBank/DDBJ databases">
        <title>Genomic Encyclopedia of Type Strains, Phase IV (KMG-IV): sequencing the most valuable type-strain genomes for metagenomic binning, comparative biology and taxonomic classification.</title>
        <authorList>
            <person name="Goeker M."/>
        </authorList>
    </citation>
    <scope>NUCLEOTIDE SEQUENCE [LARGE SCALE GENOMIC DNA]</scope>
    <source>
        <strain evidence="7 8">DSM 105074</strain>
    </source>
</reference>